<accession>H6WBK4</accession>
<dbReference type="EMBL" id="JQ066768">
    <property type="protein sequence ID" value="AFA44841.1"/>
    <property type="molecule type" value="Genomic_DNA"/>
</dbReference>
<evidence type="ECO:0000313" key="1">
    <source>
        <dbReference type="EMBL" id="AFA44841.1"/>
    </source>
</evidence>
<dbReference type="GeneID" id="14698270"/>
<organism evidence="1 2">
    <name type="scientific">Rhodobacter phage RcapNL</name>
    <dbReference type="NCBI Taxonomy" id="1131316"/>
    <lineage>
        <taxon>Viruses</taxon>
        <taxon>Duplodnaviria</taxon>
        <taxon>Heunggongvirae</taxon>
        <taxon>Uroviricota</taxon>
        <taxon>Caudoviricetes</taxon>
        <taxon>Capnelvirus</taxon>
        <taxon>Capnelvirus RcapNL</taxon>
    </lineage>
</organism>
<dbReference type="Proteomes" id="UP000007518">
    <property type="component" value="Segment"/>
</dbReference>
<keyword evidence="2" id="KW-1185">Reference proteome</keyword>
<protein>
    <submittedName>
        <fullName evidence="1">Uncharacterized protein</fullName>
    </submittedName>
</protein>
<sequence length="252" mass="26478">MAIETNGREFEAAVARSVAAKMRVIGQLARGYGLPDPFDGDADRLAQIKASAEPPVSCGPEMIPAPARGPMVRFAPIAVTPVGADGFEVSHVGFRGRDAARAADAFDVMELQARRKAGAAYRPLFSVAQVQAGRRYAELVERHSAVGMRCASAEALAAGSGGGRGDGGYIDAVIHEGDMIRRIEAAIGRGVALAPRRGGGARRAIADLELVQLVCLRGMTLAQVLRARGWVPDRATRAALHGALCGALDRMR</sequence>
<proteinExistence type="predicted"/>
<evidence type="ECO:0000313" key="2">
    <source>
        <dbReference type="Proteomes" id="UP000007518"/>
    </source>
</evidence>
<gene>
    <name evidence="1" type="ORF">RcapNL_0001</name>
</gene>
<dbReference type="KEGG" id="vg:14698270"/>
<reference evidence="1 2" key="1">
    <citation type="submission" date="2011-11" db="EMBL/GenBank/DDBJ databases">
        <authorList>
            <person name="Hynes A.P."/>
            <person name="Lang A.S."/>
        </authorList>
    </citation>
    <scope>NUCLEOTIDE SEQUENCE [LARGE SCALE GENOMIC DNA]</scope>
</reference>
<dbReference type="RefSeq" id="YP_007518383.1">
    <property type="nucleotide sequence ID" value="NC_020489.1"/>
</dbReference>
<name>H6WBK4_9CAUD</name>